<protein>
    <submittedName>
        <fullName evidence="2">Putative secreted peptide</fullName>
    </submittedName>
</protein>
<keyword evidence="1" id="KW-0472">Membrane</keyword>
<reference evidence="2" key="1">
    <citation type="submission" date="2018-01" db="EMBL/GenBank/DDBJ databases">
        <title>An insight into the sialome of Amazonian anophelines.</title>
        <authorList>
            <person name="Ribeiro J.M."/>
            <person name="Scarpassa V."/>
            <person name="Calvo E."/>
        </authorList>
    </citation>
    <scope>NUCLEOTIDE SEQUENCE</scope>
    <source>
        <tissue evidence="2">Salivary glands</tissue>
    </source>
</reference>
<evidence type="ECO:0000313" key="2">
    <source>
        <dbReference type="EMBL" id="MBW32867.1"/>
    </source>
</evidence>
<dbReference type="AlphaFoldDB" id="A0A2M3ZWD4"/>
<organism evidence="2">
    <name type="scientific">Anopheles braziliensis</name>
    <dbReference type="NCBI Taxonomy" id="58242"/>
    <lineage>
        <taxon>Eukaryota</taxon>
        <taxon>Metazoa</taxon>
        <taxon>Ecdysozoa</taxon>
        <taxon>Arthropoda</taxon>
        <taxon>Hexapoda</taxon>
        <taxon>Insecta</taxon>
        <taxon>Pterygota</taxon>
        <taxon>Neoptera</taxon>
        <taxon>Endopterygota</taxon>
        <taxon>Diptera</taxon>
        <taxon>Nematocera</taxon>
        <taxon>Culicoidea</taxon>
        <taxon>Culicidae</taxon>
        <taxon>Anophelinae</taxon>
        <taxon>Anopheles</taxon>
    </lineage>
</organism>
<accession>A0A2M3ZWD4</accession>
<keyword evidence="1" id="KW-0812">Transmembrane</keyword>
<evidence type="ECO:0000256" key="1">
    <source>
        <dbReference type="SAM" id="Phobius"/>
    </source>
</evidence>
<proteinExistence type="predicted"/>
<sequence>MATQYTCSIQLYFCILLYMYVYIYSHLTRHHFRFVAFCYTSLLPGNHLSKYHLKFPLMFRTETQRIRIIPIV</sequence>
<dbReference type="EMBL" id="GGFM01012116">
    <property type="protein sequence ID" value="MBW32867.1"/>
    <property type="molecule type" value="Transcribed_RNA"/>
</dbReference>
<keyword evidence="1" id="KW-1133">Transmembrane helix</keyword>
<name>A0A2M3ZWD4_9DIPT</name>
<feature type="transmembrane region" description="Helical" evidence="1">
    <location>
        <begin position="7"/>
        <end position="25"/>
    </location>
</feature>